<dbReference type="GO" id="GO:0005886">
    <property type="term" value="C:plasma membrane"/>
    <property type="evidence" value="ECO:0007669"/>
    <property type="project" value="TreeGrafter"/>
</dbReference>
<dbReference type="OrthoDB" id="9807950at2"/>
<name>A0A430B556_9ENTE</name>
<dbReference type="InterPro" id="IPR006135">
    <property type="entry name" value="T3SS_substrate_exporter"/>
</dbReference>
<feature type="transmembrane region" description="Helical" evidence="1">
    <location>
        <begin position="166"/>
        <end position="187"/>
    </location>
</feature>
<feature type="transmembrane region" description="Helical" evidence="1">
    <location>
        <begin position="31"/>
        <end position="52"/>
    </location>
</feature>
<accession>A0A430B556</accession>
<dbReference type="PRINTS" id="PR00950">
    <property type="entry name" value="TYPE3IMSPROT"/>
</dbReference>
<dbReference type="RefSeq" id="WP_126793121.1">
    <property type="nucleotide sequence ID" value="NZ_CP060720.1"/>
</dbReference>
<reference evidence="2 3" key="1">
    <citation type="submission" date="2017-05" db="EMBL/GenBank/DDBJ databases">
        <title>Vagococcus spp. assemblies.</title>
        <authorList>
            <person name="Gulvik C.A."/>
        </authorList>
    </citation>
    <scope>NUCLEOTIDE SEQUENCE [LARGE SCALE GENOMIC DNA]</scope>
    <source>
        <strain evidence="2 3">SS1714</strain>
    </source>
</reference>
<dbReference type="Gene3D" id="6.10.250.2080">
    <property type="match status" value="1"/>
</dbReference>
<evidence type="ECO:0000256" key="1">
    <source>
        <dbReference type="SAM" id="Phobius"/>
    </source>
</evidence>
<gene>
    <name evidence="2" type="ORF">CBF28_06345</name>
</gene>
<dbReference type="Gene3D" id="3.40.1690.10">
    <property type="entry name" value="secretion proteins EscU"/>
    <property type="match status" value="1"/>
</dbReference>
<keyword evidence="3" id="KW-1185">Reference proteome</keyword>
<feature type="transmembrane region" description="Helical" evidence="1">
    <location>
        <begin position="84"/>
        <end position="104"/>
    </location>
</feature>
<organism evidence="2 3">
    <name type="scientific">Vagococcus carniphilus</name>
    <dbReference type="NCBI Taxonomy" id="218144"/>
    <lineage>
        <taxon>Bacteria</taxon>
        <taxon>Bacillati</taxon>
        <taxon>Bacillota</taxon>
        <taxon>Bacilli</taxon>
        <taxon>Lactobacillales</taxon>
        <taxon>Enterococcaceae</taxon>
        <taxon>Vagococcus</taxon>
    </lineage>
</organism>
<sequence length="355" mass="40555">MFEKDGKTEKPTAKKLKDARKKGDVVKSPELISAVSFLIFSIFFIPLWEYVIRECEGILKSYFSIQYDPQYLENNLSAIGIQNIIKLFLIIAPFLVIGFFSAWLSNLVQVGFLFTSKPFKPDFKKLNPVSGFKNLFNKKALFTLVKNMGKLALIFFLTLKEIKVVLVDFFNSASVGIEVLPTFILTFLKSLSLKIALILFVLGILDYGVQWLEFRKKLKMTKQEVKEEFKQQEGDQQVKAQRKGMYQQMMSEMMSQVKDATVILTNPTHLAIAIAYDKENDGAPIVVAKGADLMAKRIREEAKLNKVPILENKPVARSLYKSTDIGEAIPVEMYETMAEILAFVYRMNEENKHKI</sequence>
<feature type="transmembrane region" description="Helical" evidence="1">
    <location>
        <begin position="140"/>
        <end position="159"/>
    </location>
</feature>
<dbReference type="Proteomes" id="UP000288028">
    <property type="component" value="Unassembled WGS sequence"/>
</dbReference>
<dbReference type="InterPro" id="IPR029025">
    <property type="entry name" value="T3SS_substrate_exporter_C"/>
</dbReference>
<proteinExistence type="predicted"/>
<dbReference type="PANTHER" id="PTHR30531">
    <property type="entry name" value="FLAGELLAR BIOSYNTHETIC PROTEIN FLHB"/>
    <property type="match status" value="1"/>
</dbReference>
<dbReference type="GeneID" id="95580669"/>
<keyword evidence="1" id="KW-1133">Transmembrane helix</keyword>
<comment type="caution">
    <text evidence="2">The sequence shown here is derived from an EMBL/GenBank/DDBJ whole genome shotgun (WGS) entry which is preliminary data.</text>
</comment>
<keyword evidence="1" id="KW-0812">Transmembrane</keyword>
<protein>
    <submittedName>
        <fullName evidence="2">EscU/YscU/HrcU family type III secretion system export apparatus switch protein</fullName>
    </submittedName>
</protein>
<keyword evidence="1" id="KW-0472">Membrane</keyword>
<dbReference type="Pfam" id="PF01312">
    <property type="entry name" value="Bac_export_2"/>
    <property type="match status" value="1"/>
</dbReference>
<dbReference type="GO" id="GO:0009306">
    <property type="term" value="P:protein secretion"/>
    <property type="evidence" value="ECO:0007669"/>
    <property type="project" value="InterPro"/>
</dbReference>
<feature type="transmembrane region" description="Helical" evidence="1">
    <location>
        <begin position="193"/>
        <end position="212"/>
    </location>
</feature>
<dbReference type="EMBL" id="NGKB01000005">
    <property type="protein sequence ID" value="RSU15342.1"/>
    <property type="molecule type" value="Genomic_DNA"/>
</dbReference>
<dbReference type="PANTHER" id="PTHR30531:SF12">
    <property type="entry name" value="FLAGELLAR BIOSYNTHETIC PROTEIN FLHB"/>
    <property type="match status" value="1"/>
</dbReference>
<evidence type="ECO:0000313" key="3">
    <source>
        <dbReference type="Proteomes" id="UP000288028"/>
    </source>
</evidence>
<dbReference type="AlphaFoldDB" id="A0A430B556"/>
<evidence type="ECO:0000313" key="2">
    <source>
        <dbReference type="EMBL" id="RSU15342.1"/>
    </source>
</evidence>
<dbReference type="SUPFAM" id="SSF160544">
    <property type="entry name" value="EscU C-terminal domain-like"/>
    <property type="match status" value="1"/>
</dbReference>